<dbReference type="AlphaFoldDB" id="A0A9D3YIP4"/>
<gene>
    <name evidence="1" type="ORF">DPMN_076417</name>
</gene>
<reference evidence="1" key="2">
    <citation type="submission" date="2020-11" db="EMBL/GenBank/DDBJ databases">
        <authorList>
            <person name="McCartney M.A."/>
            <person name="Auch B."/>
            <person name="Kono T."/>
            <person name="Mallez S."/>
            <person name="Becker A."/>
            <person name="Gohl D.M."/>
            <person name="Silverstein K.A.T."/>
            <person name="Koren S."/>
            <person name="Bechman K.B."/>
            <person name="Herman A."/>
            <person name="Abrahante J.E."/>
            <person name="Garbe J."/>
        </authorList>
    </citation>
    <scope>NUCLEOTIDE SEQUENCE</scope>
    <source>
        <strain evidence="1">Duluth1</strain>
        <tissue evidence="1">Whole animal</tissue>
    </source>
</reference>
<comment type="caution">
    <text evidence="1">The sequence shown here is derived from an EMBL/GenBank/DDBJ whole genome shotgun (WGS) entry which is preliminary data.</text>
</comment>
<sequence length="71" mass="8087">MFQSVTFQVIFTTNGTHSYSFNWYRDGGMLDSFGSPFIGYMADGYFEGLDNTADGSFLRRADKNLKFNSML</sequence>
<protein>
    <submittedName>
        <fullName evidence="1">Uncharacterized protein</fullName>
    </submittedName>
</protein>
<keyword evidence="2" id="KW-1185">Reference proteome</keyword>
<dbReference type="EMBL" id="JAIWYP010000015">
    <property type="protein sequence ID" value="KAH3701429.1"/>
    <property type="molecule type" value="Genomic_DNA"/>
</dbReference>
<evidence type="ECO:0000313" key="1">
    <source>
        <dbReference type="EMBL" id="KAH3701429.1"/>
    </source>
</evidence>
<reference evidence="1" key="1">
    <citation type="journal article" date="2019" name="bioRxiv">
        <title>The Genome of the Zebra Mussel, Dreissena polymorpha: A Resource for Invasive Species Research.</title>
        <authorList>
            <person name="McCartney M.A."/>
            <person name="Auch B."/>
            <person name="Kono T."/>
            <person name="Mallez S."/>
            <person name="Zhang Y."/>
            <person name="Obille A."/>
            <person name="Becker A."/>
            <person name="Abrahante J.E."/>
            <person name="Garbe J."/>
            <person name="Badalamenti J.P."/>
            <person name="Herman A."/>
            <person name="Mangelson H."/>
            <person name="Liachko I."/>
            <person name="Sullivan S."/>
            <person name="Sone E.D."/>
            <person name="Koren S."/>
            <person name="Silverstein K.A.T."/>
            <person name="Beckman K.B."/>
            <person name="Gohl D.M."/>
        </authorList>
    </citation>
    <scope>NUCLEOTIDE SEQUENCE</scope>
    <source>
        <strain evidence="1">Duluth1</strain>
        <tissue evidence="1">Whole animal</tissue>
    </source>
</reference>
<organism evidence="1 2">
    <name type="scientific">Dreissena polymorpha</name>
    <name type="common">Zebra mussel</name>
    <name type="synonym">Mytilus polymorpha</name>
    <dbReference type="NCBI Taxonomy" id="45954"/>
    <lineage>
        <taxon>Eukaryota</taxon>
        <taxon>Metazoa</taxon>
        <taxon>Spiralia</taxon>
        <taxon>Lophotrochozoa</taxon>
        <taxon>Mollusca</taxon>
        <taxon>Bivalvia</taxon>
        <taxon>Autobranchia</taxon>
        <taxon>Heteroconchia</taxon>
        <taxon>Euheterodonta</taxon>
        <taxon>Imparidentia</taxon>
        <taxon>Neoheterodontei</taxon>
        <taxon>Myida</taxon>
        <taxon>Dreissenoidea</taxon>
        <taxon>Dreissenidae</taxon>
        <taxon>Dreissena</taxon>
    </lineage>
</organism>
<proteinExistence type="predicted"/>
<name>A0A9D3YIP4_DREPO</name>
<accession>A0A9D3YIP4</accession>
<evidence type="ECO:0000313" key="2">
    <source>
        <dbReference type="Proteomes" id="UP000828390"/>
    </source>
</evidence>
<dbReference type="Proteomes" id="UP000828390">
    <property type="component" value="Unassembled WGS sequence"/>
</dbReference>